<gene>
    <name evidence="2" type="ORF">HHI36_002179</name>
</gene>
<feature type="chain" id="PRO_5044760172" description="Secreted protein" evidence="1">
    <location>
        <begin position="24"/>
        <end position="89"/>
    </location>
</feature>
<feature type="signal peptide" evidence="1">
    <location>
        <begin position="1"/>
        <end position="23"/>
    </location>
</feature>
<evidence type="ECO:0000313" key="3">
    <source>
        <dbReference type="Proteomes" id="UP001516400"/>
    </source>
</evidence>
<dbReference type="AlphaFoldDB" id="A0ABD2P9Z6"/>
<sequence>LSVRIAVLRCFLLIVDFRGQAYGSGRTASGEKTPRGSTDVSPVSYVVGCCGSDDIEGCVLDNSGGKEADDDDVDGCDSFLSFSLGRSVT</sequence>
<evidence type="ECO:0000313" key="2">
    <source>
        <dbReference type="EMBL" id="KAL3287715.1"/>
    </source>
</evidence>
<feature type="non-terminal residue" evidence="2">
    <location>
        <position position="1"/>
    </location>
</feature>
<evidence type="ECO:0008006" key="4">
    <source>
        <dbReference type="Google" id="ProtNLM"/>
    </source>
</evidence>
<proteinExistence type="predicted"/>
<name>A0ABD2P9Z6_9CUCU</name>
<evidence type="ECO:0000256" key="1">
    <source>
        <dbReference type="SAM" id="SignalP"/>
    </source>
</evidence>
<organism evidence="2 3">
    <name type="scientific">Cryptolaemus montrouzieri</name>
    <dbReference type="NCBI Taxonomy" id="559131"/>
    <lineage>
        <taxon>Eukaryota</taxon>
        <taxon>Metazoa</taxon>
        <taxon>Ecdysozoa</taxon>
        <taxon>Arthropoda</taxon>
        <taxon>Hexapoda</taxon>
        <taxon>Insecta</taxon>
        <taxon>Pterygota</taxon>
        <taxon>Neoptera</taxon>
        <taxon>Endopterygota</taxon>
        <taxon>Coleoptera</taxon>
        <taxon>Polyphaga</taxon>
        <taxon>Cucujiformia</taxon>
        <taxon>Coccinelloidea</taxon>
        <taxon>Coccinellidae</taxon>
        <taxon>Scymninae</taxon>
        <taxon>Scymnini</taxon>
        <taxon>Cryptolaemus</taxon>
    </lineage>
</organism>
<dbReference type="Proteomes" id="UP001516400">
    <property type="component" value="Unassembled WGS sequence"/>
</dbReference>
<dbReference type="EMBL" id="JABFTP020000185">
    <property type="protein sequence ID" value="KAL3287715.1"/>
    <property type="molecule type" value="Genomic_DNA"/>
</dbReference>
<protein>
    <recommendedName>
        <fullName evidence="4">Secreted protein</fullName>
    </recommendedName>
</protein>
<comment type="caution">
    <text evidence="2">The sequence shown here is derived from an EMBL/GenBank/DDBJ whole genome shotgun (WGS) entry which is preliminary data.</text>
</comment>
<keyword evidence="3" id="KW-1185">Reference proteome</keyword>
<accession>A0ABD2P9Z6</accession>
<reference evidence="2 3" key="1">
    <citation type="journal article" date="2021" name="BMC Biol.">
        <title>Horizontally acquired antibacterial genes associated with adaptive radiation of ladybird beetles.</title>
        <authorList>
            <person name="Li H.S."/>
            <person name="Tang X.F."/>
            <person name="Huang Y.H."/>
            <person name="Xu Z.Y."/>
            <person name="Chen M.L."/>
            <person name="Du X.Y."/>
            <person name="Qiu B.Y."/>
            <person name="Chen P.T."/>
            <person name="Zhang W."/>
            <person name="Slipinski A."/>
            <person name="Escalona H.E."/>
            <person name="Waterhouse R.M."/>
            <person name="Zwick A."/>
            <person name="Pang H."/>
        </authorList>
    </citation>
    <scope>NUCLEOTIDE SEQUENCE [LARGE SCALE GENOMIC DNA]</scope>
    <source>
        <strain evidence="2">SYSU2018</strain>
    </source>
</reference>
<keyword evidence="1" id="KW-0732">Signal</keyword>